<dbReference type="InterPro" id="IPR027417">
    <property type="entry name" value="P-loop_NTPase"/>
</dbReference>
<dbReference type="GO" id="GO:0003924">
    <property type="term" value="F:GTPase activity"/>
    <property type="evidence" value="ECO:0007669"/>
    <property type="project" value="InterPro"/>
</dbReference>
<dbReference type="PANTHER" id="PTHR24072">
    <property type="entry name" value="RHO FAMILY GTPASE"/>
    <property type="match status" value="1"/>
</dbReference>
<gene>
    <name evidence="10" type="ORF">CHS0354_038515</name>
</gene>
<dbReference type="FunFam" id="3.40.50.300:FF:000983">
    <property type="entry name" value="Rho family GTPase"/>
    <property type="match status" value="1"/>
</dbReference>
<evidence type="ECO:0000256" key="5">
    <source>
        <dbReference type="ARBA" id="ARBA00022741"/>
    </source>
</evidence>
<comment type="caution">
    <text evidence="10">The sequence shown here is derived from an EMBL/GenBank/DDBJ whole genome shotgun (WGS) entry which is preliminary data.</text>
</comment>
<protein>
    <recommendedName>
        <fullName evidence="12">Rho GTPase</fullName>
    </recommendedName>
</protein>
<dbReference type="PROSITE" id="PS51421">
    <property type="entry name" value="RAS"/>
    <property type="match status" value="1"/>
</dbReference>
<dbReference type="Gene3D" id="3.40.50.300">
    <property type="entry name" value="P-loop containing nucleotide triphosphate hydrolases"/>
    <property type="match status" value="1"/>
</dbReference>
<dbReference type="SMART" id="SM00174">
    <property type="entry name" value="RHO"/>
    <property type="match status" value="1"/>
</dbReference>
<evidence type="ECO:0000256" key="2">
    <source>
        <dbReference type="ARBA" id="ARBA00010142"/>
    </source>
</evidence>
<dbReference type="GO" id="GO:0005525">
    <property type="term" value="F:GTP binding"/>
    <property type="evidence" value="ECO:0007669"/>
    <property type="project" value="UniProtKB-KW"/>
</dbReference>
<keyword evidence="9" id="KW-0636">Prenylation</keyword>
<dbReference type="PROSITE" id="PS51419">
    <property type="entry name" value="RAB"/>
    <property type="match status" value="1"/>
</dbReference>
<dbReference type="SMART" id="SM00175">
    <property type="entry name" value="RAB"/>
    <property type="match status" value="1"/>
</dbReference>
<dbReference type="NCBIfam" id="TIGR00231">
    <property type="entry name" value="small_GTP"/>
    <property type="match status" value="1"/>
</dbReference>
<evidence type="ECO:0000313" key="11">
    <source>
        <dbReference type="Proteomes" id="UP001195483"/>
    </source>
</evidence>
<evidence type="ECO:0000256" key="4">
    <source>
        <dbReference type="ARBA" id="ARBA00022481"/>
    </source>
</evidence>
<evidence type="ECO:0000313" key="10">
    <source>
        <dbReference type="EMBL" id="KAK3585970.1"/>
    </source>
</evidence>
<name>A0AAE0S6U6_9BIVA</name>
<dbReference type="GO" id="GO:0007264">
    <property type="term" value="P:small GTPase-mediated signal transduction"/>
    <property type="evidence" value="ECO:0007669"/>
    <property type="project" value="InterPro"/>
</dbReference>
<comment type="similarity">
    <text evidence="2">Belongs to the small GTPase superfamily. Rho family.</text>
</comment>
<dbReference type="AlphaFoldDB" id="A0AAE0S6U6"/>
<proteinExistence type="inferred from homology"/>
<dbReference type="GO" id="GO:0005886">
    <property type="term" value="C:plasma membrane"/>
    <property type="evidence" value="ECO:0007669"/>
    <property type="project" value="UniProtKB-SubCell"/>
</dbReference>
<dbReference type="PRINTS" id="PR00449">
    <property type="entry name" value="RASTRNSFRMNG"/>
</dbReference>
<reference evidence="10" key="3">
    <citation type="submission" date="2023-05" db="EMBL/GenBank/DDBJ databases">
        <authorList>
            <person name="Smith C.H."/>
        </authorList>
    </citation>
    <scope>NUCLEOTIDE SEQUENCE</scope>
    <source>
        <strain evidence="10">CHS0354</strain>
        <tissue evidence="10">Mantle</tissue>
    </source>
</reference>
<keyword evidence="8" id="KW-0449">Lipoprotein</keyword>
<comment type="subcellular location">
    <subcellularLocation>
        <location evidence="1">Cell membrane</location>
        <topology evidence="1">Lipid-anchor</topology>
        <orientation evidence="1">Cytoplasmic side</orientation>
    </subcellularLocation>
</comment>
<keyword evidence="5" id="KW-0547">Nucleotide-binding</keyword>
<evidence type="ECO:0000256" key="3">
    <source>
        <dbReference type="ARBA" id="ARBA00022475"/>
    </source>
</evidence>
<dbReference type="SUPFAM" id="SSF52540">
    <property type="entry name" value="P-loop containing nucleoside triphosphate hydrolases"/>
    <property type="match status" value="1"/>
</dbReference>
<sequence>MSLFNHFYKHYWTNITDLVAIVMEEPVRKKLVIVGDGACGKTSLLVVFSKDVFIDSYFPTVFETDLTTIEIDDKMVELVLWDTAGQEDYKSLRPFSYRDTDIFLLCFSVDNPDSFANVSATWVPEVRFYSPKVPIILVGNKTDLRDNEDTKNELKRLGQTTVSTQDGIELANKINAFAYVECSSKTREGVRNVFETAARAALLKRRWRGIKKLFCFS</sequence>
<evidence type="ECO:0008006" key="12">
    <source>
        <dbReference type="Google" id="ProtNLM"/>
    </source>
</evidence>
<keyword evidence="11" id="KW-1185">Reference proteome</keyword>
<keyword evidence="7" id="KW-0472">Membrane</keyword>
<reference evidence="10" key="2">
    <citation type="journal article" date="2021" name="Genome Biol. Evol.">
        <title>Developing a high-quality reference genome for a parasitic bivalve with doubly uniparental inheritance (Bivalvia: Unionida).</title>
        <authorList>
            <person name="Smith C.H."/>
        </authorList>
    </citation>
    <scope>NUCLEOTIDE SEQUENCE</scope>
    <source>
        <strain evidence="10">CHS0354</strain>
        <tissue evidence="10">Mantle</tissue>
    </source>
</reference>
<dbReference type="Pfam" id="PF00071">
    <property type="entry name" value="Ras"/>
    <property type="match status" value="1"/>
</dbReference>
<dbReference type="Proteomes" id="UP001195483">
    <property type="component" value="Unassembled WGS sequence"/>
</dbReference>
<evidence type="ECO:0000256" key="9">
    <source>
        <dbReference type="ARBA" id="ARBA00023289"/>
    </source>
</evidence>
<evidence type="ECO:0000256" key="8">
    <source>
        <dbReference type="ARBA" id="ARBA00023288"/>
    </source>
</evidence>
<keyword evidence="4" id="KW-0488">Methylation</keyword>
<keyword evidence="6" id="KW-0342">GTP-binding</keyword>
<evidence type="ECO:0000256" key="1">
    <source>
        <dbReference type="ARBA" id="ARBA00004342"/>
    </source>
</evidence>
<dbReference type="EMBL" id="JAEAOA010002240">
    <property type="protein sequence ID" value="KAK3585970.1"/>
    <property type="molecule type" value="Genomic_DNA"/>
</dbReference>
<reference evidence="10" key="1">
    <citation type="journal article" date="2021" name="Genome Biol. Evol.">
        <title>A High-Quality Reference Genome for a Parasitic Bivalve with Doubly Uniparental Inheritance (Bivalvia: Unionida).</title>
        <authorList>
            <person name="Smith C.H."/>
        </authorList>
    </citation>
    <scope>NUCLEOTIDE SEQUENCE</scope>
    <source>
        <strain evidence="10">CHS0354</strain>
    </source>
</reference>
<dbReference type="InterPro" id="IPR005225">
    <property type="entry name" value="Small_GTP-bd"/>
</dbReference>
<dbReference type="SMART" id="SM00173">
    <property type="entry name" value="RAS"/>
    <property type="match status" value="1"/>
</dbReference>
<evidence type="ECO:0000256" key="7">
    <source>
        <dbReference type="ARBA" id="ARBA00023136"/>
    </source>
</evidence>
<dbReference type="InterPro" id="IPR001806">
    <property type="entry name" value="Small_GTPase"/>
</dbReference>
<evidence type="ECO:0000256" key="6">
    <source>
        <dbReference type="ARBA" id="ARBA00023134"/>
    </source>
</evidence>
<keyword evidence="3" id="KW-1003">Cell membrane</keyword>
<organism evidence="10 11">
    <name type="scientific">Potamilus streckersoni</name>
    <dbReference type="NCBI Taxonomy" id="2493646"/>
    <lineage>
        <taxon>Eukaryota</taxon>
        <taxon>Metazoa</taxon>
        <taxon>Spiralia</taxon>
        <taxon>Lophotrochozoa</taxon>
        <taxon>Mollusca</taxon>
        <taxon>Bivalvia</taxon>
        <taxon>Autobranchia</taxon>
        <taxon>Heteroconchia</taxon>
        <taxon>Palaeoheterodonta</taxon>
        <taxon>Unionida</taxon>
        <taxon>Unionoidea</taxon>
        <taxon>Unionidae</taxon>
        <taxon>Ambleminae</taxon>
        <taxon>Lampsilini</taxon>
        <taxon>Potamilus</taxon>
    </lineage>
</organism>
<accession>A0AAE0S6U6</accession>
<dbReference type="PROSITE" id="PS51420">
    <property type="entry name" value="RHO"/>
    <property type="match status" value="1"/>
</dbReference>
<dbReference type="InterPro" id="IPR003578">
    <property type="entry name" value="Small_GTPase_Rho"/>
</dbReference>